<dbReference type="PANTHER" id="PTHR10629:SF34">
    <property type="entry name" value="DNA (CYTOSINE-5)-METHYLTRANSFERASE CMT2"/>
    <property type="match status" value="1"/>
</dbReference>
<dbReference type="FunFam" id="3.90.120.10:FF:000003">
    <property type="entry name" value="DNA (cytosine-5)-methyltransferase 1"/>
    <property type="match status" value="1"/>
</dbReference>
<evidence type="ECO:0000256" key="10">
    <source>
        <dbReference type="RuleBase" id="RU000417"/>
    </source>
</evidence>
<dbReference type="PRINTS" id="PR00105">
    <property type="entry name" value="C5METTRFRASE"/>
</dbReference>
<evidence type="ECO:0000259" key="13">
    <source>
        <dbReference type="PROSITE" id="PS51038"/>
    </source>
</evidence>
<dbReference type="EMBL" id="BTGU01000011">
    <property type="protein sequence ID" value="GMN40806.1"/>
    <property type="molecule type" value="Genomic_DNA"/>
</dbReference>
<dbReference type="SUPFAM" id="SSF54160">
    <property type="entry name" value="Chromo domain-like"/>
    <property type="match status" value="1"/>
</dbReference>
<dbReference type="Pfam" id="PF00385">
    <property type="entry name" value="Chromo"/>
    <property type="match status" value="1"/>
</dbReference>
<protein>
    <recommendedName>
        <fullName evidence="10">Cytosine-specific methyltransferase</fullName>
        <ecNumber evidence="10">2.1.1.37</ecNumber>
    </recommendedName>
</protein>
<evidence type="ECO:0000259" key="12">
    <source>
        <dbReference type="PROSITE" id="PS50013"/>
    </source>
</evidence>
<dbReference type="SUPFAM" id="SSF53335">
    <property type="entry name" value="S-adenosyl-L-methionine-dependent methyltransferases"/>
    <property type="match status" value="1"/>
</dbReference>
<evidence type="ECO:0000256" key="4">
    <source>
        <dbReference type="ARBA" id="ARBA00022691"/>
    </source>
</evidence>
<dbReference type="PROSITE" id="PS00095">
    <property type="entry name" value="C5_MTASE_2"/>
    <property type="match status" value="1"/>
</dbReference>
<keyword evidence="6" id="KW-0539">Nucleus</keyword>
<comment type="caution">
    <text evidence="14">The sequence shown here is derived from an EMBL/GenBank/DDBJ whole genome shotgun (WGS) entry which is preliminary data.</text>
</comment>
<dbReference type="PANTHER" id="PTHR10629">
    <property type="entry name" value="CYTOSINE-SPECIFIC METHYLTRANSFERASE"/>
    <property type="match status" value="1"/>
</dbReference>
<dbReference type="InterPro" id="IPR050390">
    <property type="entry name" value="C5-Methyltransferase"/>
</dbReference>
<feature type="compositionally biased region" description="Basic and acidic residues" evidence="11">
    <location>
        <begin position="315"/>
        <end position="328"/>
    </location>
</feature>
<dbReference type="Pfam" id="PF01426">
    <property type="entry name" value="BAH"/>
    <property type="match status" value="1"/>
</dbReference>
<keyword evidence="5" id="KW-0238">DNA-binding</keyword>
<dbReference type="InterPro" id="IPR043151">
    <property type="entry name" value="BAH_sf"/>
</dbReference>
<dbReference type="InterPro" id="IPR023779">
    <property type="entry name" value="Chromodomain_CS"/>
</dbReference>
<evidence type="ECO:0000256" key="7">
    <source>
        <dbReference type="ARBA" id="ARBA00047422"/>
    </source>
</evidence>
<dbReference type="Gene3D" id="2.30.30.490">
    <property type="match status" value="1"/>
</dbReference>
<comment type="subcellular location">
    <subcellularLocation>
        <location evidence="1">Nucleus</location>
    </subcellularLocation>
</comment>
<comment type="similarity">
    <text evidence="8 9">Belongs to the class I-like SAM-binding methyltransferase superfamily. C5-methyltransferase family.</text>
</comment>
<feature type="active site" evidence="8">
    <location>
        <position position="726"/>
    </location>
</feature>
<feature type="domain" description="BAH" evidence="13">
    <location>
        <begin position="412"/>
        <end position="529"/>
    </location>
</feature>
<dbReference type="InterPro" id="IPR001025">
    <property type="entry name" value="BAH_dom"/>
</dbReference>
<evidence type="ECO:0000256" key="6">
    <source>
        <dbReference type="ARBA" id="ARBA00023242"/>
    </source>
</evidence>
<keyword evidence="15" id="KW-1185">Reference proteome</keyword>
<gene>
    <name evidence="14" type="ORF">TIFTF001_010035</name>
</gene>
<accession>A0AA88AI91</accession>
<evidence type="ECO:0000256" key="9">
    <source>
        <dbReference type="RuleBase" id="RU000416"/>
    </source>
</evidence>
<feature type="region of interest" description="Disordered" evidence="11">
    <location>
        <begin position="624"/>
        <end position="644"/>
    </location>
</feature>
<dbReference type="SMART" id="SM00298">
    <property type="entry name" value="CHROMO"/>
    <property type="match status" value="1"/>
</dbReference>
<dbReference type="GO" id="GO:0003886">
    <property type="term" value="F:DNA (cytosine-5-)-methyltransferase activity"/>
    <property type="evidence" value="ECO:0007669"/>
    <property type="project" value="UniProtKB-EC"/>
</dbReference>
<sequence>MPDLGIRSVPFARIADILSVSSNTKLNWDFGFRGGINDREMEELHSSLQFINSFSFSLFVPRHRVQRRNPHLVLSPSWCVLCSSDGETIDHILLNYNMARLYWQNLLNEAGVGLLGPAEYKSVMVESMVGFGSNRMAKVSWGVGKEAASSNLDCLEERCLVNYMRLSFSESGSESSCLESKNLENQKRCFNELESSNSSSGEEDCSIGHKLLKCDNLDFSGEKHLRSPSLKSVADDDASEYTEKVIVKMSKEKDMESRFSSVLPTDESFRLDAFDNLSDSSDECPSKSTWSSSRKFDPVLFDDQAEYDFSNSLEPPEKRTTKKFESRKSSKNKKKNSNTCFFIGDPIPDNEAQERWHWRYELKSIKPFLSNMSVLPLLVISNVVPSHENDDDEDEVIVNVECHFAQAEVGNCIFSLGDCAYIQGDGKKKHVGRIVEFLKTTDGEKYFRVQWFYAVEDTVIKEEGAFHDKRRLFYSTIRNDNLLDCIISKVGLKINSISPADFYYDMEYCVDYSTFRSLEPDNLTNYGNKTASTPAIDTNQEELVLLDLYSGCGGMSTGLYLGAKVSGVNLVTRWALDSSKSACESLRLNHPATNVRNEDAEEFLELLKEWEKLCKRYRSTKVERTHPSMSKASGESENDNDLSSEDELEVLKLVDICYGDPADTGKHGLKFKVRWMGYGPSEDTWEPIEGLSNCQEKIEEFVRDGMKRKILPLPADVDVICGGPPCQGISGYNRFRNVSSPLDDERNHQIVVFMDIVNFLKPKYVLMENVVDILRFDKGSLGRYALSRLVHMNYQARLGIIAAGCYGLPQFRLRVFLWGALPHENLPKFPLPTHDVVVKYWPPPEFERNTVAYDEDQPRELEKALFLRDAITDLPPVSHNETREERSYPKPPETEFQRYIRSTRLEMAGSALNGTRETKYSLYDHRPIPFCEDDYLRVSKIPKRKGANFRDLPGVIVGGDNVARRDPKEQILLPSGKPLVPDYAFTFEKGKSKRPFSRLWWDETVATVVTIPCCHNQSALHPEQDRILTLREYARLQGFPDYYRFHGTLKERYRQVGNAVPVNVARALGYTLGLATRKLSSNEPLLTLPQKFSLSNFSQLANNNNASQEVRTD</sequence>
<dbReference type="EC" id="2.1.1.37" evidence="10"/>
<dbReference type="Gene3D" id="3.90.120.10">
    <property type="entry name" value="DNA Methylase, subunit A, domain 2"/>
    <property type="match status" value="1"/>
</dbReference>
<evidence type="ECO:0000313" key="15">
    <source>
        <dbReference type="Proteomes" id="UP001187192"/>
    </source>
</evidence>
<dbReference type="PROSITE" id="PS50013">
    <property type="entry name" value="CHROMO_2"/>
    <property type="match status" value="1"/>
</dbReference>
<evidence type="ECO:0000256" key="1">
    <source>
        <dbReference type="ARBA" id="ARBA00004123"/>
    </source>
</evidence>
<dbReference type="Gene3D" id="3.40.50.150">
    <property type="entry name" value="Vaccinia Virus protein VP39"/>
    <property type="match status" value="1"/>
</dbReference>
<feature type="region of interest" description="Disordered" evidence="11">
    <location>
        <begin position="310"/>
        <end position="334"/>
    </location>
</feature>
<proteinExistence type="inferred from homology"/>
<dbReference type="InterPro" id="IPR023780">
    <property type="entry name" value="Chromo_domain"/>
</dbReference>
<dbReference type="Pfam" id="PF00145">
    <property type="entry name" value="DNA_methylase"/>
    <property type="match status" value="1"/>
</dbReference>
<evidence type="ECO:0000256" key="8">
    <source>
        <dbReference type="PROSITE-ProRule" id="PRU01016"/>
    </source>
</evidence>
<dbReference type="AlphaFoldDB" id="A0AA88AI91"/>
<evidence type="ECO:0000256" key="2">
    <source>
        <dbReference type="ARBA" id="ARBA00022603"/>
    </source>
</evidence>
<feature type="domain" description="Chromo" evidence="12">
    <location>
        <begin position="648"/>
        <end position="701"/>
    </location>
</feature>
<evidence type="ECO:0000256" key="5">
    <source>
        <dbReference type="ARBA" id="ARBA00023125"/>
    </source>
</evidence>
<dbReference type="PROSITE" id="PS51038">
    <property type="entry name" value="BAH"/>
    <property type="match status" value="1"/>
</dbReference>
<reference evidence="14" key="1">
    <citation type="submission" date="2023-07" db="EMBL/GenBank/DDBJ databases">
        <title>draft genome sequence of fig (Ficus carica).</title>
        <authorList>
            <person name="Takahashi T."/>
            <person name="Nishimura K."/>
        </authorList>
    </citation>
    <scope>NUCLEOTIDE SEQUENCE</scope>
</reference>
<dbReference type="InterPro" id="IPR000953">
    <property type="entry name" value="Chromo/chromo_shadow_dom"/>
</dbReference>
<dbReference type="GO" id="GO:0044027">
    <property type="term" value="P:negative regulation of gene expression via chromosomal CpG island methylation"/>
    <property type="evidence" value="ECO:0007669"/>
    <property type="project" value="TreeGrafter"/>
</dbReference>
<dbReference type="GO" id="GO:0003682">
    <property type="term" value="F:chromatin binding"/>
    <property type="evidence" value="ECO:0007669"/>
    <property type="project" value="InterPro"/>
</dbReference>
<dbReference type="GO" id="GO:0003677">
    <property type="term" value="F:DNA binding"/>
    <property type="evidence" value="ECO:0007669"/>
    <property type="project" value="UniProtKB-KW"/>
</dbReference>
<dbReference type="GO" id="GO:0032259">
    <property type="term" value="P:methylation"/>
    <property type="evidence" value="ECO:0007669"/>
    <property type="project" value="UniProtKB-KW"/>
</dbReference>
<dbReference type="PROSITE" id="PS00094">
    <property type="entry name" value="C5_MTASE_1"/>
    <property type="match status" value="1"/>
</dbReference>
<dbReference type="InterPro" id="IPR018117">
    <property type="entry name" value="C5_DNA_meth_AS"/>
</dbReference>
<dbReference type="CDD" id="cd18635">
    <property type="entry name" value="CD_CMT3_like"/>
    <property type="match status" value="1"/>
</dbReference>
<dbReference type="GO" id="GO:0005634">
    <property type="term" value="C:nucleus"/>
    <property type="evidence" value="ECO:0007669"/>
    <property type="project" value="UniProtKB-SubCell"/>
</dbReference>
<comment type="catalytic activity">
    <reaction evidence="7 10">
        <text>a 2'-deoxycytidine in DNA + S-adenosyl-L-methionine = a 5-methyl-2'-deoxycytidine in DNA + S-adenosyl-L-homocysteine + H(+)</text>
        <dbReference type="Rhea" id="RHEA:13681"/>
        <dbReference type="Rhea" id="RHEA-COMP:11369"/>
        <dbReference type="Rhea" id="RHEA-COMP:11370"/>
        <dbReference type="ChEBI" id="CHEBI:15378"/>
        <dbReference type="ChEBI" id="CHEBI:57856"/>
        <dbReference type="ChEBI" id="CHEBI:59789"/>
        <dbReference type="ChEBI" id="CHEBI:85452"/>
        <dbReference type="ChEBI" id="CHEBI:85454"/>
        <dbReference type="EC" id="2.1.1.37"/>
    </reaction>
</comment>
<evidence type="ECO:0000256" key="3">
    <source>
        <dbReference type="ARBA" id="ARBA00022679"/>
    </source>
</evidence>
<evidence type="ECO:0000313" key="14">
    <source>
        <dbReference type="EMBL" id="GMN40806.1"/>
    </source>
</evidence>
<keyword evidence="3 8" id="KW-0808">Transferase</keyword>
<dbReference type="PROSITE" id="PS00598">
    <property type="entry name" value="CHROMO_1"/>
    <property type="match status" value="1"/>
</dbReference>
<dbReference type="InterPro" id="IPR031303">
    <property type="entry name" value="C5_meth_CS"/>
</dbReference>
<dbReference type="Proteomes" id="UP001187192">
    <property type="component" value="Unassembled WGS sequence"/>
</dbReference>
<name>A0AA88AI91_FICCA</name>
<dbReference type="InterPro" id="IPR029063">
    <property type="entry name" value="SAM-dependent_MTases_sf"/>
</dbReference>
<evidence type="ECO:0000256" key="11">
    <source>
        <dbReference type="SAM" id="MobiDB-lite"/>
    </source>
</evidence>
<dbReference type="FunFam" id="3.40.50.150:FF:000143">
    <property type="entry name" value="DNA (cytosine-5)-methyltransferase 1"/>
    <property type="match status" value="1"/>
</dbReference>
<organism evidence="14 15">
    <name type="scientific">Ficus carica</name>
    <name type="common">Common fig</name>
    <dbReference type="NCBI Taxonomy" id="3494"/>
    <lineage>
        <taxon>Eukaryota</taxon>
        <taxon>Viridiplantae</taxon>
        <taxon>Streptophyta</taxon>
        <taxon>Embryophyta</taxon>
        <taxon>Tracheophyta</taxon>
        <taxon>Spermatophyta</taxon>
        <taxon>Magnoliopsida</taxon>
        <taxon>eudicotyledons</taxon>
        <taxon>Gunneridae</taxon>
        <taxon>Pentapetalae</taxon>
        <taxon>rosids</taxon>
        <taxon>fabids</taxon>
        <taxon>Rosales</taxon>
        <taxon>Moraceae</taxon>
        <taxon>Ficeae</taxon>
        <taxon>Ficus</taxon>
    </lineage>
</organism>
<dbReference type="SMART" id="SM00439">
    <property type="entry name" value="BAH"/>
    <property type="match status" value="1"/>
</dbReference>
<dbReference type="InterPro" id="IPR016197">
    <property type="entry name" value="Chromo-like_dom_sf"/>
</dbReference>
<dbReference type="InterPro" id="IPR001525">
    <property type="entry name" value="C5_MeTfrase"/>
</dbReference>
<dbReference type="PROSITE" id="PS51679">
    <property type="entry name" value="SAM_MT_C5"/>
    <property type="match status" value="1"/>
</dbReference>
<keyword evidence="4 8" id="KW-0949">S-adenosyl-L-methionine</keyword>
<dbReference type="NCBIfam" id="TIGR00675">
    <property type="entry name" value="dcm"/>
    <property type="match status" value="1"/>
</dbReference>
<keyword evidence="2 8" id="KW-0489">Methyltransferase</keyword>